<dbReference type="Proteomes" id="UP000282140">
    <property type="component" value="Unassembled WGS sequence"/>
</dbReference>
<evidence type="ECO:0000313" key="2">
    <source>
        <dbReference type="EMBL" id="RLU08965.1"/>
    </source>
</evidence>
<proteinExistence type="predicted"/>
<dbReference type="Proteomes" id="UP000282672">
    <property type="component" value="Unassembled WGS sequence"/>
</dbReference>
<reference evidence="3 4" key="1">
    <citation type="journal article" date="2018" name="Front. Microbiol.">
        <title>Discovery of Phloeophagus Beetles as a Source of Pseudomonas Strains That Produce Potentially New Bioactive Substances and Description of Pseudomonas bohemica sp. nov.</title>
        <authorList>
            <person name="Saati-Santamaria Z."/>
            <person name="Lopez-Mondejar R."/>
            <person name="Jimenez-Gomez A."/>
            <person name="Diez-Mendez A."/>
            <person name="Vetrovsky T."/>
            <person name="Igual J.M."/>
            <person name="Velazquez E."/>
            <person name="Kolarik M."/>
            <person name="Rivas R."/>
            <person name="Garcia-Fraile P."/>
        </authorList>
    </citation>
    <scope>NUCLEOTIDE SEQUENCE [LARGE SCALE GENOMIC DNA]</scope>
    <source>
        <strain evidence="2 4">A2-NA12</strain>
        <strain evidence="1 3">A2-NA13</strain>
    </source>
</reference>
<evidence type="ECO:0000313" key="3">
    <source>
        <dbReference type="Proteomes" id="UP000282140"/>
    </source>
</evidence>
<keyword evidence="3" id="KW-1185">Reference proteome</keyword>
<dbReference type="AlphaFoldDB" id="A0A3L8CL21"/>
<gene>
    <name evidence="2" type="ORF">CS076_15120</name>
    <name evidence="1" type="ORF">CS078_18140</name>
</gene>
<accession>A0A3L8CL21</accession>
<comment type="caution">
    <text evidence="2">The sequence shown here is derived from an EMBL/GenBank/DDBJ whole genome shotgun (WGS) entry which is preliminary data.</text>
</comment>
<name>A0A3L8CL21_9PSED</name>
<sequence>MATELLGSGGFFAGRPQLRDDSNLLGYRSDTELSAVGAPQLFFSGSRDGYNIFILDEKGHIQSRINKNRVNLLEAVAIDSDQNTLFNMTNDQGEIINLDGLDGDNHRTTLMTENDKYIGGMTIRGSNYRYLAQVSADYKMAFELKIIERL</sequence>
<evidence type="ECO:0000313" key="4">
    <source>
        <dbReference type="Proteomes" id="UP000282672"/>
    </source>
</evidence>
<dbReference type="EMBL" id="PEGB01000009">
    <property type="protein sequence ID" value="RLU07757.1"/>
    <property type="molecule type" value="Genomic_DNA"/>
</dbReference>
<evidence type="ECO:0000313" key="1">
    <source>
        <dbReference type="EMBL" id="RLU07757.1"/>
    </source>
</evidence>
<protein>
    <submittedName>
        <fullName evidence="2">Uncharacterized protein</fullName>
    </submittedName>
</protein>
<organism evidence="2 4">
    <name type="scientific">Pseudomonas prosekii</name>
    <dbReference type="NCBI Taxonomy" id="1148509"/>
    <lineage>
        <taxon>Bacteria</taxon>
        <taxon>Pseudomonadati</taxon>
        <taxon>Pseudomonadota</taxon>
        <taxon>Gammaproteobacteria</taxon>
        <taxon>Pseudomonadales</taxon>
        <taxon>Pseudomonadaceae</taxon>
        <taxon>Pseudomonas</taxon>
    </lineage>
</organism>
<dbReference type="EMBL" id="PEGA01000014">
    <property type="protein sequence ID" value="RLU08965.1"/>
    <property type="molecule type" value="Genomic_DNA"/>
</dbReference>